<feature type="domain" description="Pseudouridine synthase I TruA alpha/beta" evidence="8">
    <location>
        <begin position="10"/>
        <end position="106"/>
    </location>
</feature>
<organism evidence="9 10">
    <name type="scientific">Arachnia propionica</name>
    <dbReference type="NCBI Taxonomy" id="1750"/>
    <lineage>
        <taxon>Bacteria</taxon>
        <taxon>Bacillati</taxon>
        <taxon>Actinomycetota</taxon>
        <taxon>Actinomycetes</taxon>
        <taxon>Propionibacteriales</taxon>
        <taxon>Propionibacteriaceae</taxon>
        <taxon>Arachnia</taxon>
    </lineage>
</organism>
<evidence type="ECO:0000256" key="1">
    <source>
        <dbReference type="ARBA" id="ARBA00009375"/>
    </source>
</evidence>
<feature type="binding site" evidence="4 6">
    <location>
        <position position="113"/>
    </location>
    <ligand>
        <name>substrate</name>
    </ligand>
</feature>
<evidence type="ECO:0000256" key="4">
    <source>
        <dbReference type="HAMAP-Rule" id="MF_00171"/>
    </source>
</evidence>
<dbReference type="FunFam" id="3.30.70.580:FF:000001">
    <property type="entry name" value="tRNA pseudouridine synthase A"/>
    <property type="match status" value="1"/>
</dbReference>
<dbReference type="PANTHER" id="PTHR11142:SF0">
    <property type="entry name" value="TRNA PSEUDOURIDINE SYNTHASE-LIKE 1"/>
    <property type="match status" value="1"/>
</dbReference>
<dbReference type="Proteomes" id="UP000273044">
    <property type="component" value="Chromosome"/>
</dbReference>
<comment type="subunit">
    <text evidence="4">Homodimer.</text>
</comment>
<proteinExistence type="inferred from homology"/>
<dbReference type="HAMAP" id="MF_00171">
    <property type="entry name" value="TruA"/>
    <property type="match status" value="1"/>
</dbReference>
<reference evidence="9 10" key="1">
    <citation type="submission" date="2018-12" db="EMBL/GenBank/DDBJ databases">
        <authorList>
            <consortium name="Pathogen Informatics"/>
        </authorList>
    </citation>
    <scope>NUCLEOTIDE SEQUENCE [LARGE SCALE GENOMIC DNA]</scope>
    <source>
        <strain evidence="9 10">NCTC12967</strain>
    </source>
</reference>
<dbReference type="EMBL" id="LR134406">
    <property type="protein sequence ID" value="VEH70824.1"/>
    <property type="molecule type" value="Genomic_DNA"/>
</dbReference>
<evidence type="ECO:0000256" key="6">
    <source>
        <dbReference type="PIRSR" id="PIRSR001430-2"/>
    </source>
</evidence>
<dbReference type="Gene3D" id="3.30.70.580">
    <property type="entry name" value="Pseudouridine synthase I, catalytic domain, N-terminal subdomain"/>
    <property type="match status" value="1"/>
</dbReference>
<name>A0A3S4U6P7_9ACTN</name>
<dbReference type="Gene3D" id="3.30.70.660">
    <property type="entry name" value="Pseudouridine synthase I, catalytic domain, C-terminal subdomain"/>
    <property type="match status" value="1"/>
</dbReference>
<sequence length="270" mass="29758">MTRLRIDLSYDGGAFHGWASQPGLRTVQGVLEDSLGRVLRLDPAPALTVAGRTDAGVHARGQVCHVDVEDPALSPTDLLRRLRRICPGDIAIRDVTEAPDGFDARFSAVWRRYCYRLIDSAQVPDPLLRNHVVQLRHPLHLGTAQEATRLLTGLRDFAPFCKAREGATTIRDLREFTVTRRGDGVVEVHLLADAFCHSMVRALVGALTVVGAGRRNLAWLEEVASSDHRCGEVPLMPAHGLVLEEVGYPADEQLASRAREARARRSLEKT</sequence>
<dbReference type="InterPro" id="IPR020094">
    <property type="entry name" value="TruA/RsuA/RluB/E/F_N"/>
</dbReference>
<keyword evidence="10" id="KW-1185">Reference proteome</keyword>
<dbReference type="Pfam" id="PF01416">
    <property type="entry name" value="PseudoU_synth_1"/>
    <property type="match status" value="2"/>
</dbReference>
<dbReference type="InterPro" id="IPR020095">
    <property type="entry name" value="PsdUridine_synth_TruA_C"/>
</dbReference>
<dbReference type="RefSeq" id="WP_061788371.1">
    <property type="nucleotide sequence ID" value="NZ_CP072386.1"/>
</dbReference>
<dbReference type="InterPro" id="IPR020103">
    <property type="entry name" value="PsdUridine_synth_cat_dom_sf"/>
</dbReference>
<dbReference type="SUPFAM" id="SSF55120">
    <property type="entry name" value="Pseudouridine synthase"/>
    <property type="match status" value="1"/>
</dbReference>
<comment type="similarity">
    <text evidence="1 4 7">Belongs to the tRNA pseudouridine synthase TruA family.</text>
</comment>
<dbReference type="InterPro" id="IPR020097">
    <property type="entry name" value="PsdUridine_synth_TruA_a/b_dom"/>
</dbReference>
<keyword evidence="2 4" id="KW-0819">tRNA processing</keyword>
<feature type="domain" description="Pseudouridine synthase I TruA alpha/beta" evidence="8">
    <location>
        <begin position="147"/>
        <end position="249"/>
    </location>
</feature>
<comment type="function">
    <text evidence="4">Formation of pseudouridine at positions 38, 39 and 40 in the anticodon stem and loop of transfer RNAs.</text>
</comment>
<protein>
    <recommendedName>
        <fullName evidence="4">tRNA pseudouridine synthase A</fullName>
        <ecNumber evidence="4">5.4.99.12</ecNumber>
    </recommendedName>
    <alternativeName>
        <fullName evidence="4">tRNA pseudouridine(38-40) synthase</fullName>
    </alternativeName>
    <alternativeName>
        <fullName evidence="4">tRNA pseudouridylate synthase I</fullName>
    </alternativeName>
    <alternativeName>
        <fullName evidence="4">tRNA-uridine isomerase I</fullName>
    </alternativeName>
</protein>
<dbReference type="InterPro" id="IPR001406">
    <property type="entry name" value="PsdUridine_synth_TruA"/>
</dbReference>
<dbReference type="PIRSF" id="PIRSF001430">
    <property type="entry name" value="tRNA_psdUrid_synth"/>
    <property type="match status" value="1"/>
</dbReference>
<feature type="active site" description="Nucleophile" evidence="4 5">
    <location>
        <position position="54"/>
    </location>
</feature>
<keyword evidence="3 4" id="KW-0413">Isomerase</keyword>
<dbReference type="CDD" id="cd02570">
    <property type="entry name" value="PseudoU_synth_EcTruA"/>
    <property type="match status" value="1"/>
</dbReference>
<dbReference type="EC" id="5.4.99.12" evidence="4"/>
<dbReference type="GO" id="GO:0160147">
    <property type="term" value="F:tRNA pseudouridine(38-40) synthase activity"/>
    <property type="evidence" value="ECO:0007669"/>
    <property type="project" value="UniProtKB-EC"/>
</dbReference>
<evidence type="ECO:0000256" key="2">
    <source>
        <dbReference type="ARBA" id="ARBA00022694"/>
    </source>
</evidence>
<dbReference type="AlphaFoldDB" id="A0A3S4U6P7"/>
<dbReference type="GO" id="GO:0031119">
    <property type="term" value="P:tRNA pseudouridine synthesis"/>
    <property type="evidence" value="ECO:0007669"/>
    <property type="project" value="UniProtKB-UniRule"/>
</dbReference>
<comment type="catalytic activity">
    <reaction evidence="4 7">
        <text>uridine(38/39/40) in tRNA = pseudouridine(38/39/40) in tRNA</text>
        <dbReference type="Rhea" id="RHEA:22376"/>
        <dbReference type="Rhea" id="RHEA-COMP:10085"/>
        <dbReference type="Rhea" id="RHEA-COMP:10087"/>
        <dbReference type="ChEBI" id="CHEBI:65314"/>
        <dbReference type="ChEBI" id="CHEBI:65315"/>
        <dbReference type="EC" id="5.4.99.12"/>
    </reaction>
</comment>
<gene>
    <name evidence="4 9" type="primary">truA</name>
    <name evidence="9" type="ORF">NCTC12967_02130</name>
</gene>
<evidence type="ECO:0000313" key="10">
    <source>
        <dbReference type="Proteomes" id="UP000273044"/>
    </source>
</evidence>
<dbReference type="NCBIfam" id="TIGR00071">
    <property type="entry name" value="hisT_truA"/>
    <property type="match status" value="1"/>
</dbReference>
<evidence type="ECO:0000259" key="8">
    <source>
        <dbReference type="Pfam" id="PF01416"/>
    </source>
</evidence>
<evidence type="ECO:0000256" key="5">
    <source>
        <dbReference type="PIRSR" id="PIRSR001430-1"/>
    </source>
</evidence>
<evidence type="ECO:0000256" key="7">
    <source>
        <dbReference type="RuleBase" id="RU003792"/>
    </source>
</evidence>
<dbReference type="GeneID" id="64407579"/>
<evidence type="ECO:0000256" key="3">
    <source>
        <dbReference type="ARBA" id="ARBA00023235"/>
    </source>
</evidence>
<comment type="caution">
    <text evidence="4">Lacks conserved residue(s) required for the propagation of feature annotation.</text>
</comment>
<evidence type="ECO:0000313" key="9">
    <source>
        <dbReference type="EMBL" id="VEH70824.1"/>
    </source>
</evidence>
<dbReference type="GO" id="GO:0003723">
    <property type="term" value="F:RNA binding"/>
    <property type="evidence" value="ECO:0007669"/>
    <property type="project" value="InterPro"/>
</dbReference>
<accession>A0A3S4U6P7</accession>
<dbReference type="PANTHER" id="PTHR11142">
    <property type="entry name" value="PSEUDOURIDYLATE SYNTHASE"/>
    <property type="match status" value="1"/>
</dbReference>